<comment type="caution">
    <text evidence="1">The sequence shown here is derived from an EMBL/GenBank/DDBJ whole genome shotgun (WGS) entry which is preliminary data.</text>
</comment>
<protein>
    <submittedName>
        <fullName evidence="1">Uncharacterized protein</fullName>
    </submittedName>
</protein>
<keyword evidence="2" id="KW-1185">Reference proteome</keyword>
<evidence type="ECO:0000313" key="1">
    <source>
        <dbReference type="EMBL" id="MFK8976691.1"/>
    </source>
</evidence>
<organism evidence="1 2">
    <name type="scientific">Serratia sarumanii</name>
    <dbReference type="NCBI Taxonomy" id="3020826"/>
    <lineage>
        <taxon>Bacteria</taxon>
        <taxon>Pseudomonadati</taxon>
        <taxon>Pseudomonadota</taxon>
        <taxon>Gammaproteobacteria</taxon>
        <taxon>Enterobacterales</taxon>
        <taxon>Yersiniaceae</taxon>
        <taxon>Serratia</taxon>
    </lineage>
</organism>
<name>A0ABW8QMB9_9GAMM</name>
<gene>
    <name evidence="1" type="ORF">ACJBEI_15875</name>
</gene>
<dbReference type="EMBL" id="JBJHGH010000002">
    <property type="protein sequence ID" value="MFK8976691.1"/>
    <property type="molecule type" value="Genomic_DNA"/>
</dbReference>
<reference evidence="1 2" key="1">
    <citation type="submission" date="2024-11" db="EMBL/GenBank/DDBJ databases">
        <title>Draft genomes of five putative biosurfactant-producing Serratia sp. isolates from Laguna de Bay, Philippines.</title>
        <authorList>
            <person name="Lantican N."/>
            <person name="Barredo G.A."/>
            <person name="Rosana A."/>
            <person name="Siababa A.C."/>
            <person name="Montecillo A."/>
        </authorList>
    </citation>
    <scope>NUCLEOTIDE SEQUENCE [LARGE SCALE GENOMIC DNA]</scope>
    <source>
        <strain evidence="1 2">WS11a</strain>
    </source>
</reference>
<dbReference type="Proteomes" id="UP001622968">
    <property type="component" value="Unassembled WGS sequence"/>
</dbReference>
<evidence type="ECO:0000313" key="2">
    <source>
        <dbReference type="Proteomes" id="UP001622968"/>
    </source>
</evidence>
<dbReference type="RefSeq" id="WP_406550666.1">
    <property type="nucleotide sequence ID" value="NZ_JBJHGH010000002.1"/>
</dbReference>
<proteinExistence type="predicted"/>
<sequence>MTASSSVIFANSREGNNLWEWHYNLAAQYAVVTIAERLHQIVVDHLYHRPYMRHVAGAIFRVDGHRIAADGSFIPPSHLLFSWSSRISAINRTRWHVRTPIFGY</sequence>
<accession>A0ABW8QMB9</accession>